<dbReference type="Proteomes" id="UP001589536">
    <property type="component" value="Unassembled WGS sequence"/>
</dbReference>
<name>A0ABV5UX30_9MICC</name>
<proteinExistence type="predicted"/>
<evidence type="ECO:0000313" key="5">
    <source>
        <dbReference type="Proteomes" id="UP001589536"/>
    </source>
</evidence>
<evidence type="ECO:0000259" key="3">
    <source>
        <dbReference type="Pfam" id="PF10708"/>
    </source>
</evidence>
<gene>
    <name evidence="4" type="ORF">ACFFPI_21840</name>
</gene>
<protein>
    <submittedName>
        <fullName evidence="4">DUF2510 domain-containing protein</fullName>
    </submittedName>
</protein>
<accession>A0ABV5UX30</accession>
<evidence type="ECO:0000313" key="4">
    <source>
        <dbReference type="EMBL" id="MFB9716740.1"/>
    </source>
</evidence>
<dbReference type="RefSeq" id="WP_376955339.1">
    <property type="nucleotide sequence ID" value="NZ_JBHMBH010000062.1"/>
</dbReference>
<dbReference type="Pfam" id="PF10708">
    <property type="entry name" value="DUF2510"/>
    <property type="match status" value="1"/>
</dbReference>
<keyword evidence="2" id="KW-1133">Transmembrane helix</keyword>
<feature type="transmembrane region" description="Helical" evidence="2">
    <location>
        <begin position="92"/>
        <end position="115"/>
    </location>
</feature>
<organism evidence="4 5">
    <name type="scientific">Arthrobacter methylotrophus</name>
    <dbReference type="NCBI Taxonomy" id="121291"/>
    <lineage>
        <taxon>Bacteria</taxon>
        <taxon>Bacillati</taxon>
        <taxon>Actinomycetota</taxon>
        <taxon>Actinomycetes</taxon>
        <taxon>Micrococcales</taxon>
        <taxon>Micrococcaceae</taxon>
        <taxon>Arthrobacter</taxon>
    </lineage>
</organism>
<keyword evidence="2" id="KW-0472">Membrane</keyword>
<feature type="transmembrane region" description="Helical" evidence="2">
    <location>
        <begin position="53"/>
        <end position="72"/>
    </location>
</feature>
<dbReference type="EMBL" id="JBHMBH010000062">
    <property type="protein sequence ID" value="MFB9716740.1"/>
    <property type="molecule type" value="Genomic_DNA"/>
</dbReference>
<feature type="domain" description="DUF2510" evidence="3">
    <location>
        <begin position="5"/>
        <end position="36"/>
    </location>
</feature>
<evidence type="ECO:0000256" key="2">
    <source>
        <dbReference type="SAM" id="Phobius"/>
    </source>
</evidence>
<keyword evidence="5" id="KW-1185">Reference proteome</keyword>
<comment type="caution">
    <text evidence="4">The sequence shown here is derived from an EMBL/GenBank/DDBJ whole genome shotgun (WGS) entry which is preliminary data.</text>
</comment>
<sequence length="118" mass="12397">MINPAGWYPDPSNAPQTRYWDGNASSSDVRPFAPPEALQAGPEAPRQRRGNGWIIAGCLIAVLGIFLGFLAASTTFTDGYGHATQGGPTIGTFLVIGLGLALAAVGFCIWLHAAVEKR</sequence>
<dbReference type="InterPro" id="IPR018929">
    <property type="entry name" value="DUF2510"/>
</dbReference>
<feature type="region of interest" description="Disordered" evidence="1">
    <location>
        <begin position="1"/>
        <end position="47"/>
    </location>
</feature>
<keyword evidence="2" id="KW-0812">Transmembrane</keyword>
<reference evidence="4 5" key="1">
    <citation type="submission" date="2024-09" db="EMBL/GenBank/DDBJ databases">
        <authorList>
            <person name="Sun Q."/>
            <person name="Mori K."/>
        </authorList>
    </citation>
    <scope>NUCLEOTIDE SEQUENCE [LARGE SCALE GENOMIC DNA]</scope>
    <source>
        <strain evidence="4 5">JCM 13519</strain>
    </source>
</reference>
<evidence type="ECO:0000256" key="1">
    <source>
        <dbReference type="SAM" id="MobiDB-lite"/>
    </source>
</evidence>